<feature type="domain" description="Tyr recombinase" evidence="5">
    <location>
        <begin position="152"/>
        <end position="324"/>
    </location>
</feature>
<dbReference type="GO" id="GO:0015074">
    <property type="term" value="P:DNA integration"/>
    <property type="evidence" value="ECO:0007669"/>
    <property type="project" value="UniProtKB-KW"/>
</dbReference>
<organism evidence="6 7">
    <name type="scientific">Methylobacterium planeticum</name>
    <dbReference type="NCBI Taxonomy" id="2615211"/>
    <lineage>
        <taxon>Bacteria</taxon>
        <taxon>Pseudomonadati</taxon>
        <taxon>Pseudomonadota</taxon>
        <taxon>Alphaproteobacteria</taxon>
        <taxon>Hyphomicrobiales</taxon>
        <taxon>Methylobacteriaceae</taxon>
        <taxon>Methylobacterium</taxon>
    </lineage>
</organism>
<dbReference type="InterPro" id="IPR013762">
    <property type="entry name" value="Integrase-like_cat_sf"/>
</dbReference>
<comment type="caution">
    <text evidence="6">The sequence shown here is derived from an EMBL/GenBank/DDBJ whole genome shotgun (WGS) entry which is preliminary data.</text>
</comment>
<dbReference type="PANTHER" id="PTHR30349">
    <property type="entry name" value="PHAGE INTEGRASE-RELATED"/>
    <property type="match status" value="1"/>
</dbReference>
<evidence type="ECO:0000313" key="7">
    <source>
        <dbReference type="Proteomes" id="UP000441523"/>
    </source>
</evidence>
<dbReference type="SUPFAM" id="SSF56349">
    <property type="entry name" value="DNA breaking-rejoining enzymes"/>
    <property type="match status" value="1"/>
</dbReference>
<dbReference type="InterPro" id="IPR011010">
    <property type="entry name" value="DNA_brk_join_enz"/>
</dbReference>
<keyword evidence="2" id="KW-0229">DNA integration</keyword>
<keyword evidence="3" id="KW-0238">DNA-binding</keyword>
<dbReference type="PANTHER" id="PTHR30349:SF64">
    <property type="entry name" value="PROPHAGE INTEGRASE INTD-RELATED"/>
    <property type="match status" value="1"/>
</dbReference>
<dbReference type="EMBL" id="VZZJ01000044">
    <property type="protein sequence ID" value="KAB1068862.1"/>
    <property type="molecule type" value="Genomic_DNA"/>
</dbReference>
<dbReference type="Gene3D" id="1.10.443.10">
    <property type="entry name" value="Intergrase catalytic core"/>
    <property type="match status" value="1"/>
</dbReference>
<keyword evidence="4" id="KW-0233">DNA recombination</keyword>
<evidence type="ECO:0000259" key="5">
    <source>
        <dbReference type="PROSITE" id="PS51898"/>
    </source>
</evidence>
<keyword evidence="7" id="KW-1185">Reference proteome</keyword>
<evidence type="ECO:0000256" key="2">
    <source>
        <dbReference type="ARBA" id="ARBA00022908"/>
    </source>
</evidence>
<dbReference type="PROSITE" id="PS51898">
    <property type="entry name" value="TYR_RECOMBINASE"/>
    <property type="match status" value="1"/>
</dbReference>
<evidence type="ECO:0000313" key="6">
    <source>
        <dbReference type="EMBL" id="KAB1068862.1"/>
    </source>
</evidence>
<evidence type="ECO:0000256" key="3">
    <source>
        <dbReference type="ARBA" id="ARBA00023125"/>
    </source>
</evidence>
<protein>
    <submittedName>
        <fullName evidence="6">Site-specific integrase</fullName>
    </submittedName>
</protein>
<reference evidence="6 7" key="1">
    <citation type="submission" date="2019-09" db="EMBL/GenBank/DDBJ databases">
        <title>YIM 132548 draft genome.</title>
        <authorList>
            <person name="Jiang L."/>
        </authorList>
    </citation>
    <scope>NUCLEOTIDE SEQUENCE [LARGE SCALE GENOMIC DNA]</scope>
    <source>
        <strain evidence="6 7">YIM 132548</strain>
    </source>
</reference>
<name>A0A6N6MG87_9HYPH</name>
<gene>
    <name evidence="6" type="ORF">F6X51_26015</name>
</gene>
<sequence length="341" mass="38089">MSDEPYEIGRLKGECVVAWWEGGKRKRYRLGTSDASEARRIAPAVYAERTRPKGNTVKELWDAYLIDKAGRAVTKIMPYEWKALEARFGKMSGEAITIADCRAHTDERRAAGRKDNTIVTELGRLRMVLVWAEKHKLIAEAPHIERPAAVKPKERHLRAHEVARLAEACKAPHLSLFVHLAYGTAGRAAAILGLTWERCDFERGKILLEDPDITVPHKGRAVVPMTKTLRLRMLAAREGAMSDHVIEWAGRRVTSVKKGLATAAQAAGLRHVHPHMLRHSAAVRQAEAGVPMEEIASYLGHSNPKVTRDIYARFSPEALSRGAAALELDDFEPQEVKRWTA</sequence>
<comment type="similarity">
    <text evidence="1">Belongs to the 'phage' integrase family.</text>
</comment>
<dbReference type="Proteomes" id="UP000441523">
    <property type="component" value="Unassembled WGS sequence"/>
</dbReference>
<dbReference type="RefSeq" id="WP_150966768.1">
    <property type="nucleotide sequence ID" value="NZ_VZZJ01000044.1"/>
</dbReference>
<dbReference type="AlphaFoldDB" id="A0A6N6MG87"/>
<dbReference type="GO" id="GO:0006310">
    <property type="term" value="P:DNA recombination"/>
    <property type="evidence" value="ECO:0007669"/>
    <property type="project" value="UniProtKB-KW"/>
</dbReference>
<dbReference type="Gene3D" id="1.10.150.130">
    <property type="match status" value="1"/>
</dbReference>
<dbReference type="InterPro" id="IPR050090">
    <property type="entry name" value="Tyrosine_recombinase_XerCD"/>
</dbReference>
<accession>A0A6N6MG87</accession>
<dbReference type="InterPro" id="IPR002104">
    <property type="entry name" value="Integrase_catalytic"/>
</dbReference>
<evidence type="ECO:0000256" key="1">
    <source>
        <dbReference type="ARBA" id="ARBA00008857"/>
    </source>
</evidence>
<dbReference type="Pfam" id="PF00589">
    <property type="entry name" value="Phage_integrase"/>
    <property type="match status" value="1"/>
</dbReference>
<dbReference type="InterPro" id="IPR010998">
    <property type="entry name" value="Integrase_recombinase_N"/>
</dbReference>
<proteinExistence type="inferred from homology"/>
<evidence type="ECO:0000256" key="4">
    <source>
        <dbReference type="ARBA" id="ARBA00023172"/>
    </source>
</evidence>
<dbReference type="GO" id="GO:0003677">
    <property type="term" value="F:DNA binding"/>
    <property type="evidence" value="ECO:0007669"/>
    <property type="project" value="UniProtKB-KW"/>
</dbReference>
<dbReference type="CDD" id="cd00796">
    <property type="entry name" value="INT_Rci_Hp1_C"/>
    <property type="match status" value="1"/>
</dbReference>